<dbReference type="SUPFAM" id="SSF56300">
    <property type="entry name" value="Metallo-dependent phosphatases"/>
    <property type="match status" value="1"/>
</dbReference>
<dbReference type="InterPro" id="IPR029052">
    <property type="entry name" value="Metallo-depent_PP-like"/>
</dbReference>
<evidence type="ECO:0000256" key="1">
    <source>
        <dbReference type="SAM" id="MobiDB-lite"/>
    </source>
</evidence>
<evidence type="ECO:0000313" key="3">
    <source>
        <dbReference type="Proteomes" id="UP000502498"/>
    </source>
</evidence>
<dbReference type="AlphaFoldDB" id="A0A7D4QJH8"/>
<dbReference type="RefSeq" id="WP_172990352.1">
    <property type="nucleotide sequence ID" value="NZ_CP054038.1"/>
</dbReference>
<reference evidence="2 3" key="1">
    <citation type="submission" date="2020-05" db="EMBL/GenBank/DDBJ databases">
        <title>Strain PA2F3 complete genome.</title>
        <authorList>
            <person name="Kim Y.-S."/>
            <person name="Kim S.-J."/>
            <person name="Jung H.-k."/>
            <person name="Kim S.-E."/>
            <person name="Kim K.-H."/>
        </authorList>
    </citation>
    <scope>NUCLEOTIDE SEQUENCE [LARGE SCALE GENOMIC DNA]</scope>
    <source>
        <strain evidence="2 3">PA2F3</strain>
    </source>
</reference>
<feature type="region of interest" description="Disordered" evidence="1">
    <location>
        <begin position="157"/>
        <end position="192"/>
    </location>
</feature>
<organism evidence="2 3">
    <name type="scientific">Microbacterium hominis</name>
    <dbReference type="NCBI Taxonomy" id="162426"/>
    <lineage>
        <taxon>Bacteria</taxon>
        <taxon>Bacillati</taxon>
        <taxon>Actinomycetota</taxon>
        <taxon>Actinomycetes</taxon>
        <taxon>Micrococcales</taxon>
        <taxon>Microbacteriaceae</taxon>
        <taxon>Microbacterium</taxon>
    </lineage>
</organism>
<sequence>MPRPYRLTLGTASVLCLGGAASVDRAWRTPGRTWFPEERITDAMVDAAIAGGAADVLLTHESPHVTATRNVRTILLTNPGGFPDEALEESRASRQQIDRVVDAVTPAVHLHGHMHTASARITADDAFHTYSLADAGAPGHLGIPTADPVSFTYLLPQDPSPGHRASAGRDSMHLPESPVGRHRGGVGRLRAR</sequence>
<proteinExistence type="predicted"/>
<evidence type="ECO:0008006" key="4">
    <source>
        <dbReference type="Google" id="ProtNLM"/>
    </source>
</evidence>
<gene>
    <name evidence="2" type="ORF">HQM25_11480</name>
</gene>
<dbReference type="Proteomes" id="UP000502498">
    <property type="component" value="Chromosome"/>
</dbReference>
<dbReference type="EMBL" id="CP054038">
    <property type="protein sequence ID" value="QKJ19916.1"/>
    <property type="molecule type" value="Genomic_DNA"/>
</dbReference>
<evidence type="ECO:0000313" key="2">
    <source>
        <dbReference type="EMBL" id="QKJ19916.1"/>
    </source>
</evidence>
<name>A0A7D4QJH8_9MICO</name>
<protein>
    <recommendedName>
        <fullName evidence="4">Metallophosphoesterase</fullName>
    </recommendedName>
</protein>
<feature type="compositionally biased region" description="Basic residues" evidence="1">
    <location>
        <begin position="180"/>
        <end position="192"/>
    </location>
</feature>
<accession>A0A7D4QJH8</accession>